<reference evidence="2" key="1">
    <citation type="submission" date="2025-08" db="UniProtKB">
        <authorList>
            <consortium name="Ensembl"/>
        </authorList>
    </citation>
    <scope>IDENTIFICATION</scope>
</reference>
<evidence type="ECO:0000256" key="1">
    <source>
        <dbReference type="SAM" id="MobiDB-lite"/>
    </source>
</evidence>
<dbReference type="AlphaFoldDB" id="A0A8D2CNI4"/>
<accession>A0A8D2CNI4</accession>
<dbReference type="Ensembl" id="ENSSVLT00005009438.1">
    <property type="protein sequence ID" value="ENSSVLP00005008494.1"/>
    <property type="gene ID" value="ENSSVLG00005006905.1"/>
</dbReference>
<protein>
    <submittedName>
        <fullName evidence="2">Uncharacterized protein</fullName>
    </submittedName>
</protein>
<keyword evidence="3" id="KW-1185">Reference proteome</keyword>
<evidence type="ECO:0000313" key="2">
    <source>
        <dbReference type="Ensembl" id="ENSSVLP00005008494.1"/>
    </source>
</evidence>
<proteinExistence type="predicted"/>
<feature type="compositionally biased region" description="Basic and acidic residues" evidence="1">
    <location>
        <begin position="1"/>
        <end position="10"/>
    </location>
</feature>
<feature type="region of interest" description="Disordered" evidence="1">
    <location>
        <begin position="1"/>
        <end position="21"/>
    </location>
</feature>
<evidence type="ECO:0000313" key="3">
    <source>
        <dbReference type="Proteomes" id="UP000694564"/>
    </source>
</evidence>
<reference evidence="2" key="2">
    <citation type="submission" date="2025-09" db="UniProtKB">
        <authorList>
            <consortium name="Ensembl"/>
        </authorList>
    </citation>
    <scope>IDENTIFICATION</scope>
</reference>
<dbReference type="GeneTree" id="ENSGT00940000155523"/>
<name>A0A8D2CNI4_SCIVU</name>
<dbReference type="Proteomes" id="UP000694564">
    <property type="component" value="Chromosome 11"/>
</dbReference>
<organism evidence="2 3">
    <name type="scientific">Sciurus vulgaris</name>
    <name type="common">Eurasian red squirrel</name>
    <dbReference type="NCBI Taxonomy" id="55149"/>
    <lineage>
        <taxon>Eukaryota</taxon>
        <taxon>Metazoa</taxon>
        <taxon>Chordata</taxon>
        <taxon>Craniata</taxon>
        <taxon>Vertebrata</taxon>
        <taxon>Euteleostomi</taxon>
        <taxon>Mammalia</taxon>
        <taxon>Eutheria</taxon>
        <taxon>Euarchontoglires</taxon>
        <taxon>Glires</taxon>
        <taxon>Rodentia</taxon>
        <taxon>Sciuromorpha</taxon>
        <taxon>Sciuridae</taxon>
        <taxon>Sciurinae</taxon>
        <taxon>Sciurini</taxon>
        <taxon>Sciurus</taxon>
    </lineage>
</organism>
<sequence>MVLEEKRVDFSPDEVSSDAPESWHSVCGLTNKGQHWAGQKKQRQLPKAVTESEQSTVLKLLLAELQTLFSAVLQDCSPAAWCYLHAVLGLLPPYRELLVGHLDLLPFLEQLYCWAPWVKAQLHLDLLDAIKKAFPPDSSLLDSASHVDCHPKKRRIHQRPPCSPCPFMQARRGGRQVREKLATWLRPVTLPELQRCLGIVGTEVALEEAPWLDGLSLLPLALATDIPVQYETCDADIAEKEPVGERETKSQLDYEVPVEKALQKRSTGFSPETAFLGSQVMTILKTEKFWKNIYFLYLNVAPSRYFMPYNLIVVPPNKVNPEHYIFSPFGILHVHPVEGSETMTLGTWHRHSVLWQQLQFIPFFKHCLLRKALTCWKKTVRLRGLCRLRTLLGNQLLLAIPHFGAGLLHINRLLQEFHSVSWLPQEPDQCYELLDLQKALAKENYKALRLLHRFLKLCTSILKLVHEDTYYMQQNLQEYVKICNRTGQGSIYIQRVQCQKLKQKLKQAETWLLQLGKLARLINYMISQSLVSILEDEITSFVANILQAPRQNPFLRSQLVFDDRGKLSQVPCVENMIQTVTRGLQSVKTSALQV</sequence>